<feature type="compositionally biased region" description="Polar residues" evidence="10">
    <location>
        <begin position="536"/>
        <end position="546"/>
    </location>
</feature>
<name>A0A139H7L7_9PEZI</name>
<protein>
    <recommendedName>
        <fullName evidence="14">Transcription initiation factor IIF subunit alpha</fullName>
    </recommendedName>
</protein>
<gene>
    <name evidence="12" type="ORF">AC578_8072</name>
</gene>
<evidence type="ECO:0000256" key="9">
    <source>
        <dbReference type="ARBA" id="ARBA00023242"/>
    </source>
</evidence>
<evidence type="ECO:0000256" key="3">
    <source>
        <dbReference type="ARBA" id="ARBA00022692"/>
    </source>
</evidence>
<feature type="transmembrane region" description="Helical" evidence="11">
    <location>
        <begin position="1172"/>
        <end position="1194"/>
    </location>
</feature>
<feature type="transmembrane region" description="Helical" evidence="11">
    <location>
        <begin position="1060"/>
        <end position="1079"/>
    </location>
</feature>
<comment type="caution">
    <text evidence="12">The sequence shown here is derived from an EMBL/GenBank/DDBJ whole genome shotgun (WGS) entry which is preliminary data.</text>
</comment>
<feature type="region of interest" description="Disordered" evidence="10">
    <location>
        <begin position="378"/>
        <end position="401"/>
    </location>
</feature>
<keyword evidence="5" id="KW-0805">Transcription regulation</keyword>
<evidence type="ECO:0000256" key="2">
    <source>
        <dbReference type="ARBA" id="ARBA00004141"/>
    </source>
</evidence>
<dbReference type="GO" id="GO:0015179">
    <property type="term" value="F:L-amino acid transmembrane transporter activity"/>
    <property type="evidence" value="ECO:0007669"/>
    <property type="project" value="TreeGrafter"/>
</dbReference>
<dbReference type="SUPFAM" id="SSF50916">
    <property type="entry name" value="Rap30/74 interaction domains"/>
    <property type="match status" value="1"/>
</dbReference>
<proteinExistence type="predicted"/>
<evidence type="ECO:0000256" key="1">
    <source>
        <dbReference type="ARBA" id="ARBA00004123"/>
    </source>
</evidence>
<evidence type="ECO:0000256" key="7">
    <source>
        <dbReference type="ARBA" id="ARBA00023136"/>
    </source>
</evidence>
<keyword evidence="6" id="KW-0238">DNA-binding</keyword>
<feature type="transmembrane region" description="Helical" evidence="11">
    <location>
        <begin position="1141"/>
        <end position="1160"/>
    </location>
</feature>
<comment type="subcellular location">
    <subcellularLocation>
        <location evidence="2">Membrane</location>
        <topology evidence="2">Multi-pass membrane protein</topology>
    </subcellularLocation>
    <subcellularLocation>
        <location evidence="1">Nucleus</location>
    </subcellularLocation>
</comment>
<evidence type="ECO:0000256" key="4">
    <source>
        <dbReference type="ARBA" id="ARBA00022989"/>
    </source>
</evidence>
<feature type="compositionally biased region" description="Basic and acidic residues" evidence="10">
    <location>
        <begin position="255"/>
        <end position="267"/>
    </location>
</feature>
<feature type="compositionally biased region" description="Polar residues" evidence="10">
    <location>
        <begin position="99"/>
        <end position="125"/>
    </location>
</feature>
<evidence type="ECO:0000256" key="8">
    <source>
        <dbReference type="ARBA" id="ARBA00023163"/>
    </source>
</evidence>
<dbReference type="FunFam" id="1.20.1740.10:FF:000025">
    <property type="entry name" value="High-affinity methionine permease"/>
    <property type="match status" value="1"/>
</dbReference>
<evidence type="ECO:0008006" key="14">
    <source>
        <dbReference type="Google" id="ProtNLM"/>
    </source>
</evidence>
<keyword evidence="7 11" id="KW-0472">Membrane</keyword>
<keyword evidence="4 11" id="KW-1133">Transmembrane helix</keyword>
<evidence type="ECO:0000313" key="12">
    <source>
        <dbReference type="EMBL" id="KXS98463.1"/>
    </source>
</evidence>
<dbReference type="PANTHER" id="PTHR11785:SF382">
    <property type="entry name" value="LOW-AFFINITY METHIONINE PERMEASE"/>
    <property type="match status" value="1"/>
</dbReference>
<dbReference type="PANTHER" id="PTHR11785">
    <property type="entry name" value="AMINO ACID TRANSPORTER"/>
    <property type="match status" value="1"/>
</dbReference>
<sequence>MSMPATAVAHAQGALAVGLSAAATTHPRKYCIAIATWHTIHHTMSASPARPPSGPNSVTPTTGGPPAPARKKPAVDIFHKKKKPAVRRPLQPGQRVVPPSTQNNGPPLHSFQQPMNGSIRNVNVNPTPPAIAPSNEPEEGTYSEFPIVISERQLEAGLRFHAMKLQSRIENGEPITVNPYDERQFTRPLRLHRRYPGDKPEAADQSDAASGVDDKERELNNARRAERQAEREENQKLIAPTGGDPSKQIKKKQQKKVEEGRDESDPKRQKRSKLRYEEARPWHLEDFESKNVWVGSYEQALSERSIMLEVKDDGTFGMVPIEKWYKFQQSNRVNTIPSDDVDKMMAKRIQPSRWAMKTHAVMDEAAKEAYMKKIAMARAKREDDEGPRRVKDEGEFDADRDMLDVEMGDLNEFQDDDEGTLFQIEDDDDAKELEMRLFLEMRDAGLGGTGVKDDALDVEGQLRKEQLEKLEERKKQKRMRRQLRKREHQGQYSDSDDSDDPYADSSDSMDTEDEREEERKKEEAKKAAQINGEKSGASTKGTNTPTGRPEKRDPSRLGASLKRPGSPDVSDLSGNESSRKKVKSLNGKPMAANSGAARSISPDASKKGAGSGSDTDTSRKGRSGAPKINLKNSPTGTPSASRAASPARSPSNSTGFPTIDEVKAAIPNDGIDIKSLVQLFKLRVAGKTADFIKMVKLAGKQSTDPALKEGAALRAIYLATHAGLGMVFSKPSSGPRSHSSRQSLIEPTPQEHIVRNYGSLAAEPEQLDTLPPNQAGLGRHLGLFSTTLLVVNRIIGTGIYSTPGAIIAGVGSVGAALILWTLGLCIAFAGLMVWVELGCMIPRSGGEKVYLEAAYKRPKLLATTIFAFQAILLGFSANGCIIFAQYSLIAAGQSATDSEKRGIAIAVISFITALHIFFPKWGVRSMNIASSTKVVTLVSIVVAGWVVLAGGTSIDDPHASFRDPFEGTSRSSHQWATALFKVLSSYQGWSNAAYVANEIKNPVRTLKIAGPVGLGICGACFLFVNISYFAAATPKDVANSGNTVASLFMKNVFGDGAQRVLSALIAISAFGNVMTVAFAQARVNQELAKEGVIPYSRFWASEWPFGSPSAGILLHFIPSFLVIVAVPFGDAYNFILDLEGYPLSIINLFVVLGFFWLRYGHSDADMPRPFRCWWPIAAFFLCAQVFLILAPLLHPQGGKGDTSLPYWLYPVVGIMILVSGAIYWAIRYKIFPAIDSHHLSGGKTSLMATRTTENETRLPVTLLDLLSVSLILRQTAPYLSVKELRRLSLTSKKLRSLIYGESETWSYLNLVGVKRAIIESAPIDVGGFSWRAERMDESLTEDDFYAGPLRGILGSLHSKQVLKFVQTLILDALTVPADLVREILAEDRYHVRVLSLREARQLNVTKLQQILRYSVRPTREANTPRLKALYVFGPKDASRLAVASNMKLHTAPSLGVMGSGAQLGGAQIGADWNARSSNDMQAYPADDERRWYGCNGRVIKRPFSEWAETLQVCKGIINFDAVLCRGPRHDITKVASKDFLQPTVATIALGPAGCETCHSCPEQPAVFGKTAEYTLPLLAPVPLHASTVRAATRPEQHSDGSFPNLILRCEDCLRGRWCEQCNRWWCEECYQEPVSRATLRTELQQAEMREDLQRDGWASVAHAPTGKQVKVFSKLCVEHCLVGEMMHGAGSGGMWG</sequence>
<feature type="transmembrane region" description="Helical" evidence="11">
    <location>
        <begin position="860"/>
        <end position="884"/>
    </location>
</feature>
<feature type="compositionally biased region" description="Acidic residues" evidence="10">
    <location>
        <begin position="494"/>
        <end position="516"/>
    </location>
</feature>
<dbReference type="GO" id="GO:0016020">
    <property type="term" value="C:membrane"/>
    <property type="evidence" value="ECO:0007669"/>
    <property type="project" value="UniProtKB-SubCell"/>
</dbReference>
<feature type="compositionally biased region" description="Low complexity" evidence="10">
    <location>
        <begin position="633"/>
        <end position="654"/>
    </location>
</feature>
<keyword evidence="8" id="KW-0804">Transcription</keyword>
<feature type="transmembrane region" description="Helical" evidence="11">
    <location>
        <begin position="1206"/>
        <end position="1226"/>
    </location>
</feature>
<evidence type="ECO:0000313" key="13">
    <source>
        <dbReference type="Proteomes" id="UP000070133"/>
    </source>
</evidence>
<dbReference type="Proteomes" id="UP000070133">
    <property type="component" value="Unassembled WGS sequence"/>
</dbReference>
<feature type="transmembrane region" description="Helical" evidence="11">
    <location>
        <begin position="1008"/>
        <end position="1031"/>
    </location>
</feature>
<dbReference type="Gene3D" id="1.20.1740.10">
    <property type="entry name" value="Amino acid/polyamine transporter I"/>
    <property type="match status" value="1"/>
</dbReference>
<feature type="compositionally biased region" description="Basic and acidic residues" evidence="10">
    <location>
        <begin position="517"/>
        <end position="526"/>
    </location>
</feature>
<feature type="region of interest" description="Disordered" evidence="10">
    <location>
        <begin position="194"/>
        <end position="275"/>
    </location>
</feature>
<feature type="transmembrane region" description="Helical" evidence="11">
    <location>
        <begin position="934"/>
        <end position="954"/>
    </location>
</feature>
<dbReference type="STRING" id="321146.A0A139H7L7"/>
<feature type="region of interest" description="Disordered" evidence="10">
    <location>
        <begin position="466"/>
        <end position="657"/>
    </location>
</feature>
<organism evidence="12 13">
    <name type="scientific">Pseudocercospora eumusae</name>
    <dbReference type="NCBI Taxonomy" id="321146"/>
    <lineage>
        <taxon>Eukaryota</taxon>
        <taxon>Fungi</taxon>
        <taxon>Dikarya</taxon>
        <taxon>Ascomycota</taxon>
        <taxon>Pezizomycotina</taxon>
        <taxon>Dothideomycetes</taxon>
        <taxon>Dothideomycetidae</taxon>
        <taxon>Mycosphaerellales</taxon>
        <taxon>Mycosphaerellaceae</taxon>
        <taxon>Pseudocercospora</taxon>
    </lineage>
</organism>
<feature type="compositionally biased region" description="Basic and acidic residues" evidence="10">
    <location>
        <begin position="212"/>
        <end position="235"/>
    </location>
</feature>
<keyword evidence="9" id="KW-0539">Nucleus</keyword>
<evidence type="ECO:0000256" key="10">
    <source>
        <dbReference type="SAM" id="MobiDB-lite"/>
    </source>
</evidence>
<dbReference type="EMBL" id="LFZN01000113">
    <property type="protein sequence ID" value="KXS98463.1"/>
    <property type="molecule type" value="Genomic_DNA"/>
</dbReference>
<dbReference type="GO" id="GO:0006367">
    <property type="term" value="P:transcription initiation at RNA polymerase II promoter"/>
    <property type="evidence" value="ECO:0007669"/>
    <property type="project" value="InterPro"/>
</dbReference>
<keyword evidence="3 11" id="KW-0812">Transmembrane</keyword>
<dbReference type="Pfam" id="PF13520">
    <property type="entry name" value="AA_permease_2"/>
    <property type="match status" value="1"/>
</dbReference>
<feature type="transmembrane region" description="Helical" evidence="11">
    <location>
        <begin position="904"/>
        <end position="922"/>
    </location>
</feature>
<feature type="compositionally biased region" description="Basic residues" evidence="10">
    <location>
        <begin position="475"/>
        <end position="487"/>
    </location>
</feature>
<dbReference type="OrthoDB" id="5982228at2759"/>
<feature type="transmembrane region" description="Helical" evidence="11">
    <location>
        <begin position="1112"/>
        <end position="1135"/>
    </location>
</feature>
<dbReference type="InterPro" id="IPR011039">
    <property type="entry name" value="TFIIF_interaction"/>
</dbReference>
<evidence type="ECO:0000256" key="6">
    <source>
        <dbReference type="ARBA" id="ARBA00023125"/>
    </source>
</evidence>
<feature type="compositionally biased region" description="Basic and acidic residues" evidence="10">
    <location>
        <begin position="379"/>
        <end position="401"/>
    </location>
</feature>
<accession>A0A139H7L7</accession>
<evidence type="ECO:0000256" key="11">
    <source>
        <dbReference type="SAM" id="Phobius"/>
    </source>
</evidence>
<feature type="region of interest" description="Disordered" evidence="10">
    <location>
        <begin position="44"/>
        <end position="139"/>
    </location>
</feature>
<dbReference type="InterPro" id="IPR002293">
    <property type="entry name" value="AA/rel_permease1"/>
</dbReference>
<dbReference type="GO" id="GO:0003677">
    <property type="term" value="F:DNA binding"/>
    <property type="evidence" value="ECO:0007669"/>
    <property type="project" value="UniProtKB-KW"/>
</dbReference>
<evidence type="ECO:0000256" key="5">
    <source>
        <dbReference type="ARBA" id="ARBA00023015"/>
    </source>
</evidence>
<reference evidence="12 13" key="1">
    <citation type="submission" date="2015-07" db="EMBL/GenBank/DDBJ databases">
        <title>Comparative genomics of the Sigatoka disease complex on banana suggests a link between parallel evolutionary changes in Pseudocercospora fijiensis and Pseudocercospora eumusae and increased virulence on the banana host.</title>
        <authorList>
            <person name="Chang T.-C."/>
            <person name="Salvucci A."/>
            <person name="Crous P.W."/>
            <person name="Stergiopoulos I."/>
        </authorList>
    </citation>
    <scope>NUCLEOTIDE SEQUENCE [LARGE SCALE GENOMIC DNA]</scope>
    <source>
        <strain evidence="12 13">CBS 114824</strain>
    </source>
</reference>
<dbReference type="InterPro" id="IPR050598">
    <property type="entry name" value="AminoAcid_Transporter"/>
</dbReference>
<keyword evidence="13" id="KW-1185">Reference proteome</keyword>
<feature type="transmembrane region" description="Helical" evidence="11">
    <location>
        <begin position="817"/>
        <end position="839"/>
    </location>
</feature>
<dbReference type="GO" id="GO:0005634">
    <property type="term" value="C:nucleus"/>
    <property type="evidence" value="ECO:0007669"/>
    <property type="project" value="UniProtKB-SubCell"/>
</dbReference>